<dbReference type="InterPro" id="IPR052155">
    <property type="entry name" value="Biofilm_reg_signaling"/>
</dbReference>
<dbReference type="InterPro" id="IPR013656">
    <property type="entry name" value="PAS_4"/>
</dbReference>
<dbReference type="InterPro" id="IPR035919">
    <property type="entry name" value="EAL_sf"/>
</dbReference>
<dbReference type="SUPFAM" id="SSF55073">
    <property type="entry name" value="Nucleotide cyclase"/>
    <property type="match status" value="1"/>
</dbReference>
<dbReference type="SUPFAM" id="SSF55785">
    <property type="entry name" value="PYP-like sensor domain (PAS domain)"/>
    <property type="match status" value="1"/>
</dbReference>
<feature type="transmembrane region" description="Helical" evidence="1">
    <location>
        <begin position="82"/>
        <end position="101"/>
    </location>
</feature>
<dbReference type="InterPro" id="IPR029787">
    <property type="entry name" value="Nucleotide_cyclase"/>
</dbReference>
<dbReference type="NCBIfam" id="TIGR00254">
    <property type="entry name" value="GGDEF"/>
    <property type="match status" value="1"/>
</dbReference>
<keyword evidence="1" id="KW-0812">Transmembrane</keyword>
<dbReference type="PROSITE" id="PS50887">
    <property type="entry name" value="GGDEF"/>
    <property type="match status" value="1"/>
</dbReference>
<proteinExistence type="predicted"/>
<keyword evidence="1" id="KW-1133">Transmembrane helix</keyword>
<dbReference type="EMBL" id="CP040017">
    <property type="protein sequence ID" value="QCP10451.1"/>
    <property type="molecule type" value="Genomic_DNA"/>
</dbReference>
<keyword evidence="1" id="KW-0472">Membrane</keyword>
<dbReference type="InterPro" id="IPR000160">
    <property type="entry name" value="GGDEF_dom"/>
</dbReference>
<dbReference type="CDD" id="cd00130">
    <property type="entry name" value="PAS"/>
    <property type="match status" value="1"/>
</dbReference>
<keyword evidence="5" id="KW-1185">Reference proteome</keyword>
<dbReference type="InterPro" id="IPR043128">
    <property type="entry name" value="Rev_trsase/Diguanyl_cyclase"/>
</dbReference>
<sequence length="958" mass="106245">MQAYRLHCLLFEQDHHVITGRVPPGTGTQIWRADSDTAALLPSHRDWMPVHAQAAVAFLTGRLTHMDIRPGISFVMRRSRLILLWPLLSLCIAGLGWSSILDSLERERRALEEDALRDAATIARGYAGHLARTFHMIDQILQHVRFEWALSDQRLRLEGHSAPGLFPSTPIFNVGIVGPDGKLITNTLPVRAEDVSDRMYYRFHATQVADTLYVGEAAKGRSTGRSVVHFSRRLAGGDGAFAGVVRAAVAPAYLTANYDRVTLGGNGLLSILGSDGAIRASRVGETTYASYTSPFAGAPGAAALRDALLARPGGSMLVDGARWFGDRRNRYLGWQQVPGFPVVAIAGLDEQEAFAAFAKFRANTLTRTIISSAVLAIFTLIAMALSVRLGWRQYQVELAREAYRLATEEGTEGFYICRAIRDRNGGIADFEVVDCNQTGAELYGRPRQALIGARLSKLHQADDSDWHARLRHRFIIALERGVFEDEIEVPLQDGREKWYRLKMAHSKGLLSVTAWDITESKQHMFELERRGNEDLLTGLPNRHWMTAYLPAALQRAGDRNGTVALLFVDLDGFKNVNDTAGHLRGDELLRNVAKRLRLAVRPTDHVVRVGGDEFVVVVEQVQDRAAVAQVAERVLQAFQERFRIAECSYPVGASIGISLFPEDGADMQELLTHADAAMYAVKTSGKMNYRFFDRDYYESIRAKIDRNAELRHALDADQLILYYQPRVEVATGETCSLEALVRWAHPARGILEPIDFIPLAEETGLIVQLGEVVIDKVCAQIAQWSEQGRHVVPVSINVSPRQFNESDVTDVLRKALLRHGVAPRLVEIELTESSMTADSAHVSRALETMQQLGIALAVDDFGTGYSSLSQLQRLDFDVLKVDKAFTAELEKTREGSVFFTAIITMAHALGMRVVAEGVETAGQARRLKQLDCDELQGYFISMPLPATATQPVLARCVW</sequence>
<feature type="domain" description="GGDEF" evidence="3">
    <location>
        <begin position="561"/>
        <end position="694"/>
    </location>
</feature>
<evidence type="ECO:0000313" key="4">
    <source>
        <dbReference type="EMBL" id="QCP10451.1"/>
    </source>
</evidence>
<dbReference type="Pfam" id="PF00990">
    <property type="entry name" value="GGDEF"/>
    <property type="match status" value="1"/>
</dbReference>
<feature type="domain" description="EAL" evidence="2">
    <location>
        <begin position="703"/>
        <end position="957"/>
    </location>
</feature>
<dbReference type="SMART" id="SM00267">
    <property type="entry name" value="GGDEF"/>
    <property type="match status" value="1"/>
</dbReference>
<organism evidence="4 5">
    <name type="scientific">Pseudoduganella umbonata</name>
    <dbReference type="NCBI Taxonomy" id="864828"/>
    <lineage>
        <taxon>Bacteria</taxon>
        <taxon>Pseudomonadati</taxon>
        <taxon>Pseudomonadota</taxon>
        <taxon>Betaproteobacteria</taxon>
        <taxon>Burkholderiales</taxon>
        <taxon>Oxalobacteraceae</taxon>
        <taxon>Telluria group</taxon>
        <taxon>Pseudoduganella</taxon>
    </lineage>
</organism>
<dbReference type="SUPFAM" id="SSF141868">
    <property type="entry name" value="EAL domain-like"/>
    <property type="match status" value="1"/>
</dbReference>
<dbReference type="CDD" id="cd01948">
    <property type="entry name" value="EAL"/>
    <property type="match status" value="1"/>
</dbReference>
<dbReference type="InterPro" id="IPR001633">
    <property type="entry name" value="EAL_dom"/>
</dbReference>
<evidence type="ECO:0000256" key="1">
    <source>
        <dbReference type="SAM" id="Phobius"/>
    </source>
</evidence>
<dbReference type="CDD" id="cd12914">
    <property type="entry name" value="PDC1_DGC_like"/>
    <property type="match status" value="1"/>
</dbReference>
<dbReference type="Proteomes" id="UP000298763">
    <property type="component" value="Chromosome"/>
</dbReference>
<dbReference type="Pfam" id="PF08448">
    <property type="entry name" value="PAS_4"/>
    <property type="match status" value="1"/>
</dbReference>
<dbReference type="InterPro" id="IPR035965">
    <property type="entry name" value="PAS-like_dom_sf"/>
</dbReference>
<accession>A0ABX5UJA1</accession>
<feature type="transmembrane region" description="Helical" evidence="1">
    <location>
        <begin position="369"/>
        <end position="391"/>
    </location>
</feature>
<evidence type="ECO:0000259" key="3">
    <source>
        <dbReference type="PROSITE" id="PS50887"/>
    </source>
</evidence>
<dbReference type="Gene3D" id="3.20.20.450">
    <property type="entry name" value="EAL domain"/>
    <property type="match status" value="1"/>
</dbReference>
<evidence type="ECO:0000313" key="5">
    <source>
        <dbReference type="Proteomes" id="UP000298763"/>
    </source>
</evidence>
<dbReference type="PANTHER" id="PTHR44757">
    <property type="entry name" value="DIGUANYLATE CYCLASE DGCP"/>
    <property type="match status" value="1"/>
</dbReference>
<dbReference type="CDD" id="cd01949">
    <property type="entry name" value="GGDEF"/>
    <property type="match status" value="1"/>
</dbReference>
<dbReference type="Pfam" id="PF00563">
    <property type="entry name" value="EAL"/>
    <property type="match status" value="1"/>
</dbReference>
<dbReference type="InterPro" id="IPR000014">
    <property type="entry name" value="PAS"/>
</dbReference>
<dbReference type="PANTHER" id="PTHR44757:SF2">
    <property type="entry name" value="BIOFILM ARCHITECTURE MAINTENANCE PROTEIN MBAA"/>
    <property type="match status" value="1"/>
</dbReference>
<dbReference type="PROSITE" id="PS50883">
    <property type="entry name" value="EAL"/>
    <property type="match status" value="1"/>
</dbReference>
<reference evidence="4 5" key="1">
    <citation type="submission" date="2019-05" db="EMBL/GenBank/DDBJ databases">
        <title>Draft Genome Sequences of Six Type Strains of the Genus Massilia.</title>
        <authorList>
            <person name="Miess H."/>
            <person name="Frediansyhah A."/>
            <person name="Gross H."/>
        </authorList>
    </citation>
    <scope>NUCLEOTIDE SEQUENCE [LARGE SCALE GENOMIC DNA]</scope>
    <source>
        <strain evidence="4 5">DSMZ 26121</strain>
    </source>
</reference>
<dbReference type="Gene3D" id="3.30.70.270">
    <property type="match status" value="1"/>
</dbReference>
<protein>
    <submittedName>
        <fullName evidence="4">EAL domain-containing protein</fullName>
    </submittedName>
</protein>
<name>A0ABX5UJA1_9BURK</name>
<gene>
    <name evidence="4" type="ORF">FCL38_08435</name>
</gene>
<evidence type="ECO:0000259" key="2">
    <source>
        <dbReference type="PROSITE" id="PS50883"/>
    </source>
</evidence>
<dbReference type="SMART" id="SM00052">
    <property type="entry name" value="EAL"/>
    <property type="match status" value="1"/>
</dbReference>
<dbReference type="Gene3D" id="3.30.450.20">
    <property type="entry name" value="PAS domain"/>
    <property type="match status" value="3"/>
</dbReference>